<dbReference type="Gene3D" id="3.40.50.12580">
    <property type="match status" value="1"/>
</dbReference>
<evidence type="ECO:0000256" key="4">
    <source>
        <dbReference type="ARBA" id="ARBA00022679"/>
    </source>
</evidence>
<dbReference type="Gene3D" id="3.40.50.11820">
    <property type="match status" value="1"/>
</dbReference>
<dbReference type="AlphaFoldDB" id="A0A6A8D9S7"/>
<keyword evidence="4 7" id="KW-0808">Transferase</keyword>
<dbReference type="PANTHER" id="PTHR37316:SF1">
    <property type="entry name" value="TEICHOIC ACID GLYCEROL-PHOSPHATE PRIMASE"/>
    <property type="match status" value="1"/>
</dbReference>
<evidence type="ECO:0000256" key="3">
    <source>
        <dbReference type="ARBA" id="ARBA00022475"/>
    </source>
</evidence>
<dbReference type="GO" id="GO:0005886">
    <property type="term" value="C:plasma membrane"/>
    <property type="evidence" value="ECO:0007669"/>
    <property type="project" value="UniProtKB-SubCell"/>
</dbReference>
<evidence type="ECO:0000256" key="5">
    <source>
        <dbReference type="ARBA" id="ARBA00022944"/>
    </source>
</evidence>
<keyword evidence="6" id="KW-0472">Membrane</keyword>
<dbReference type="GO" id="GO:0019350">
    <property type="term" value="P:teichoic acid biosynthetic process"/>
    <property type="evidence" value="ECO:0007669"/>
    <property type="project" value="UniProtKB-KW"/>
</dbReference>
<keyword evidence="3" id="KW-1003">Cell membrane</keyword>
<dbReference type="InterPro" id="IPR051612">
    <property type="entry name" value="Teichoic_Acid_Biosynth"/>
</dbReference>
<dbReference type="GO" id="GO:0047355">
    <property type="term" value="F:CDP-glycerol glycerophosphotransferase activity"/>
    <property type="evidence" value="ECO:0007669"/>
    <property type="project" value="InterPro"/>
</dbReference>
<dbReference type="RefSeq" id="WP_153734983.1">
    <property type="nucleotide sequence ID" value="NZ_WJNG01000001.1"/>
</dbReference>
<gene>
    <name evidence="7" type="ORF">GH741_01245</name>
</gene>
<organism evidence="7 8">
    <name type="scientific">Aquibacillus halophilus</name>
    <dbReference type="NCBI Taxonomy" id="930132"/>
    <lineage>
        <taxon>Bacteria</taxon>
        <taxon>Bacillati</taxon>
        <taxon>Bacillota</taxon>
        <taxon>Bacilli</taxon>
        <taxon>Bacillales</taxon>
        <taxon>Bacillaceae</taxon>
        <taxon>Aquibacillus</taxon>
    </lineage>
</organism>
<evidence type="ECO:0000256" key="6">
    <source>
        <dbReference type="ARBA" id="ARBA00023136"/>
    </source>
</evidence>
<proteinExistence type="inferred from homology"/>
<dbReference type="PANTHER" id="PTHR37316">
    <property type="entry name" value="TEICHOIC ACID GLYCEROL-PHOSPHATE PRIMASE"/>
    <property type="match status" value="1"/>
</dbReference>
<dbReference type="SUPFAM" id="SSF53756">
    <property type="entry name" value="UDP-Glycosyltransferase/glycogen phosphorylase"/>
    <property type="match status" value="1"/>
</dbReference>
<dbReference type="InterPro" id="IPR043149">
    <property type="entry name" value="TagF_N"/>
</dbReference>
<sequence length="394" mass="45768">MGREILISIYLSFFHVFFSICNFLPQQNKTTFVASFGDNVFYTARALASTDTSEIVILKTTNCKIDFQAITEAKVITFKAMNPFNFLKSIYHLATAETVMVDNYFGFLSAVSFRSNVTCVQLWHAAGAIKKFGLLDPSVKYRSKRALKRFLEVYSRFHYVVVGSEKMASIFKKSFGLTNENILRTGIPRTDMFFDQQYKIETKNCLRKHIPITADKKVIMFAPTFRDEQLSMTSLPLNVEKMYKELSNDYVLLLRLHPAVKYTFKNEFPDFLIDVSSYPNINDLLLITDYLITDYSSIPFEFSLLQKPMIFLAYDFEEYTKTRGFWEDYKLDIPGPLVKNTTEVINTIQLDKFNMKKIKDYAAKWNQYSKGLSSENLVNTLYRKQSQHSIDKVK</sequence>
<evidence type="ECO:0000313" key="7">
    <source>
        <dbReference type="EMBL" id="MRH41296.1"/>
    </source>
</evidence>
<reference evidence="7" key="1">
    <citation type="submission" date="2019-11" db="EMBL/GenBank/DDBJ databases">
        <authorList>
            <person name="Li J."/>
        </authorList>
    </citation>
    <scope>NUCLEOTIDE SEQUENCE</scope>
    <source>
        <strain evidence="7">B6B</strain>
    </source>
</reference>
<dbReference type="Proteomes" id="UP000799092">
    <property type="component" value="Unassembled WGS sequence"/>
</dbReference>
<evidence type="ECO:0000256" key="1">
    <source>
        <dbReference type="ARBA" id="ARBA00004202"/>
    </source>
</evidence>
<comment type="caution">
    <text evidence="7">The sequence shown here is derived from an EMBL/GenBank/DDBJ whole genome shotgun (WGS) entry which is preliminary data.</text>
</comment>
<dbReference type="InterPro" id="IPR007554">
    <property type="entry name" value="Glycerophosphate_synth"/>
</dbReference>
<dbReference type="Pfam" id="PF04464">
    <property type="entry name" value="Glyphos_transf"/>
    <property type="match status" value="1"/>
</dbReference>
<protein>
    <submittedName>
        <fullName evidence="7">CDP-glycerol glycerophosphotransferase family protein</fullName>
    </submittedName>
</protein>
<dbReference type="OrthoDB" id="9811865at2"/>
<comment type="similarity">
    <text evidence="2">Belongs to the CDP-glycerol glycerophosphotransferase family.</text>
</comment>
<evidence type="ECO:0000256" key="2">
    <source>
        <dbReference type="ARBA" id="ARBA00010488"/>
    </source>
</evidence>
<dbReference type="EMBL" id="WJNG01000001">
    <property type="protein sequence ID" value="MRH41296.1"/>
    <property type="molecule type" value="Genomic_DNA"/>
</dbReference>
<evidence type="ECO:0000313" key="8">
    <source>
        <dbReference type="Proteomes" id="UP000799092"/>
    </source>
</evidence>
<dbReference type="InterPro" id="IPR043148">
    <property type="entry name" value="TagF_C"/>
</dbReference>
<comment type="subcellular location">
    <subcellularLocation>
        <location evidence="1">Cell membrane</location>
        <topology evidence="1">Peripheral membrane protein</topology>
    </subcellularLocation>
</comment>
<keyword evidence="5" id="KW-0777">Teichoic acid biosynthesis</keyword>
<accession>A0A6A8D9S7</accession>
<keyword evidence="8" id="KW-1185">Reference proteome</keyword>
<name>A0A6A8D9S7_9BACI</name>